<proteinExistence type="inferred from homology"/>
<organism evidence="3 4">
    <name type="scientific">Cupriavidus pampae</name>
    <dbReference type="NCBI Taxonomy" id="659251"/>
    <lineage>
        <taxon>Bacteria</taxon>
        <taxon>Pseudomonadati</taxon>
        <taxon>Pseudomonadota</taxon>
        <taxon>Betaproteobacteria</taxon>
        <taxon>Burkholderiales</taxon>
        <taxon>Burkholderiaceae</taxon>
        <taxon>Cupriavidus</taxon>
    </lineage>
</organism>
<gene>
    <name evidence="3" type="ORF">LMG32289_00896</name>
</gene>
<comment type="similarity">
    <text evidence="1">Belongs to the universal stress protein A family.</text>
</comment>
<dbReference type="InterPro" id="IPR006015">
    <property type="entry name" value="Universal_stress_UspA"/>
</dbReference>
<dbReference type="Proteomes" id="UP000706525">
    <property type="component" value="Unassembled WGS sequence"/>
</dbReference>
<dbReference type="SUPFAM" id="SSF52402">
    <property type="entry name" value="Adenine nucleotide alpha hydrolases-like"/>
    <property type="match status" value="2"/>
</dbReference>
<evidence type="ECO:0000313" key="4">
    <source>
        <dbReference type="Proteomes" id="UP000706525"/>
    </source>
</evidence>
<accession>A0ABM8WF81</accession>
<evidence type="ECO:0000313" key="3">
    <source>
        <dbReference type="EMBL" id="CAG9165979.1"/>
    </source>
</evidence>
<name>A0ABM8WF81_9BURK</name>
<evidence type="ECO:0000256" key="1">
    <source>
        <dbReference type="ARBA" id="ARBA00008791"/>
    </source>
</evidence>
<dbReference type="RefSeq" id="WP_223982506.1">
    <property type="nucleotide sequence ID" value="NZ_CAJZAG010000002.1"/>
</dbReference>
<feature type="domain" description="UspA" evidence="2">
    <location>
        <begin position="217"/>
        <end position="267"/>
    </location>
</feature>
<dbReference type="PRINTS" id="PR01438">
    <property type="entry name" value="UNVRSLSTRESS"/>
</dbReference>
<dbReference type="Gene3D" id="3.40.50.12370">
    <property type="match status" value="1"/>
</dbReference>
<comment type="caution">
    <text evidence="3">The sequence shown here is derived from an EMBL/GenBank/DDBJ whole genome shotgun (WGS) entry which is preliminary data.</text>
</comment>
<evidence type="ECO:0000259" key="2">
    <source>
        <dbReference type="Pfam" id="PF00582"/>
    </source>
</evidence>
<protein>
    <recommendedName>
        <fullName evidence="2">UspA domain-containing protein</fullName>
    </recommendedName>
</protein>
<dbReference type="InterPro" id="IPR006016">
    <property type="entry name" value="UspA"/>
</dbReference>
<dbReference type="Pfam" id="PF00582">
    <property type="entry name" value="Usp"/>
    <property type="match status" value="1"/>
</dbReference>
<dbReference type="PANTHER" id="PTHR46268">
    <property type="entry name" value="STRESS RESPONSE PROTEIN NHAX"/>
    <property type="match status" value="1"/>
</dbReference>
<dbReference type="CDD" id="cd00293">
    <property type="entry name" value="USP-like"/>
    <property type="match status" value="1"/>
</dbReference>
<dbReference type="PANTHER" id="PTHR46268:SF15">
    <property type="entry name" value="UNIVERSAL STRESS PROTEIN HP_0031"/>
    <property type="match status" value="1"/>
</dbReference>
<keyword evidence="4" id="KW-1185">Reference proteome</keyword>
<sequence>MDYKSIVVEVDGDPGCRDRLRVAALLAFTFGAHLTGITTTGISLGRVRGIEDPARCDLLTLERRRAHAHVHATLMRDMVAETGHAVSWSHEMIEDDPVRALSRQGCMADVLLLAQRAPWTGVPPIVADVVETILLNCGRPAIVMPPSATTLTGGHAMIAWNDSTEAARAVADSLPLLARASQVTVAATDDMSGMADLFHYLRCHGIEASPYRLAPESDPAEALLRAVRASTAGMLIAGCYGHARVRELMFGGTTRSLLQHASVPLLMSH</sequence>
<dbReference type="EMBL" id="CAJZAG010000002">
    <property type="protein sequence ID" value="CAG9165979.1"/>
    <property type="molecule type" value="Genomic_DNA"/>
</dbReference>
<reference evidence="3 4" key="1">
    <citation type="submission" date="2021-08" db="EMBL/GenBank/DDBJ databases">
        <authorList>
            <person name="Peeters C."/>
        </authorList>
    </citation>
    <scope>NUCLEOTIDE SEQUENCE [LARGE SCALE GENOMIC DNA]</scope>
    <source>
        <strain evidence="3 4">LMG 32289</strain>
    </source>
</reference>